<name>A0A2S8SSM0_9BACT</name>
<protein>
    <submittedName>
        <fullName evidence="1">Uncharacterized protein</fullName>
    </submittedName>
</protein>
<proteinExistence type="predicted"/>
<dbReference type="AlphaFoldDB" id="A0A2S8SSM0"/>
<sequence length="227" mass="25982">MNKSEIERLLQLQNSAYELLLWLNKRAENEQEILSDSNLEKWRTAASCENWVREMEGMFPQALRPSPDDIPAFSHLFSSFFQTSFRLVENAPVPAHDYYGHQNSYIAGVRRRLMAGAPSAKKSTKGKAKVGESARELRLITLEELALENDLLIGRADLETLESDEKLNESLVLWTYIHELNRRAHFASQGEAVRSLWQAMDKRERENISADKVLKAHDSLLAALKSR</sequence>
<dbReference type="Proteomes" id="UP000237684">
    <property type="component" value="Unassembled WGS sequence"/>
</dbReference>
<dbReference type="InParanoid" id="A0A2S8SSM0"/>
<dbReference type="EMBL" id="NIGF01000008">
    <property type="protein sequence ID" value="PQV63814.1"/>
    <property type="molecule type" value="Genomic_DNA"/>
</dbReference>
<evidence type="ECO:0000313" key="2">
    <source>
        <dbReference type="Proteomes" id="UP000237684"/>
    </source>
</evidence>
<comment type="caution">
    <text evidence="1">The sequence shown here is derived from an EMBL/GenBank/DDBJ whole genome shotgun (WGS) entry which is preliminary data.</text>
</comment>
<gene>
    <name evidence="1" type="ORF">B1R32_10818</name>
</gene>
<evidence type="ECO:0000313" key="1">
    <source>
        <dbReference type="EMBL" id="PQV63814.1"/>
    </source>
</evidence>
<reference evidence="1 2" key="1">
    <citation type="journal article" date="2018" name="Syst. Appl. Microbiol.">
        <title>Abditibacterium utsteinense sp. nov., the first cultivated member of candidate phylum FBP, isolated from ice-free Antarctic soil samples.</title>
        <authorList>
            <person name="Tahon G."/>
            <person name="Tytgat B."/>
            <person name="Lebbe L."/>
            <person name="Carlier A."/>
            <person name="Willems A."/>
        </authorList>
    </citation>
    <scope>NUCLEOTIDE SEQUENCE [LARGE SCALE GENOMIC DNA]</scope>
    <source>
        <strain evidence="1 2">LMG 29911</strain>
    </source>
</reference>
<accession>A0A2S8SSM0</accession>
<keyword evidence="2" id="KW-1185">Reference proteome</keyword>
<organism evidence="1 2">
    <name type="scientific">Abditibacterium utsteinense</name>
    <dbReference type="NCBI Taxonomy" id="1960156"/>
    <lineage>
        <taxon>Bacteria</taxon>
        <taxon>Pseudomonadati</taxon>
        <taxon>Abditibacteriota</taxon>
        <taxon>Abditibacteriia</taxon>
        <taxon>Abditibacteriales</taxon>
        <taxon>Abditibacteriaceae</taxon>
        <taxon>Abditibacterium</taxon>
    </lineage>
</organism>
<dbReference type="RefSeq" id="WP_105483659.1">
    <property type="nucleotide sequence ID" value="NZ_NIGF01000008.1"/>
</dbReference>
<dbReference type="OrthoDB" id="280651at2"/>